<comment type="caution">
    <text evidence="1">The sequence shown here is derived from an EMBL/GenBank/DDBJ whole genome shotgun (WGS) entry which is preliminary data.</text>
</comment>
<accession>A0A0B0MCZ0</accession>
<evidence type="ECO:0000313" key="2">
    <source>
        <dbReference type="Proteomes" id="UP000032142"/>
    </source>
</evidence>
<dbReference type="Proteomes" id="UP000032142">
    <property type="component" value="Unassembled WGS sequence"/>
</dbReference>
<dbReference type="EMBL" id="JRRC01033385">
    <property type="protein sequence ID" value="KHF98236.1"/>
    <property type="molecule type" value="Genomic_DNA"/>
</dbReference>
<name>A0A0B0MCZ0_GOSAR</name>
<dbReference type="AlphaFoldDB" id="A0A0B0MCZ0"/>
<sequence length="16" mass="1833">MYGSRECVLEMITCVV</sequence>
<protein>
    <submittedName>
        <fullName evidence="1">Uncharacterized protein</fullName>
    </submittedName>
</protein>
<evidence type="ECO:0000313" key="1">
    <source>
        <dbReference type="EMBL" id="KHF98236.1"/>
    </source>
</evidence>
<proteinExistence type="predicted"/>
<reference evidence="2" key="1">
    <citation type="submission" date="2014-09" db="EMBL/GenBank/DDBJ databases">
        <authorList>
            <person name="Mudge J."/>
            <person name="Ramaraj T."/>
            <person name="Lindquist I.E."/>
            <person name="Bharti A.K."/>
            <person name="Sundararajan A."/>
            <person name="Cameron C.T."/>
            <person name="Woodward J.E."/>
            <person name="May G.D."/>
            <person name="Brubaker C."/>
            <person name="Broadhvest J."/>
            <person name="Wilkins T.A."/>
        </authorList>
    </citation>
    <scope>NUCLEOTIDE SEQUENCE</scope>
    <source>
        <strain evidence="2">cv. AKA8401</strain>
    </source>
</reference>
<keyword evidence="2" id="KW-1185">Reference proteome</keyword>
<organism evidence="1 2">
    <name type="scientific">Gossypium arboreum</name>
    <name type="common">Tree cotton</name>
    <name type="synonym">Gossypium nanking</name>
    <dbReference type="NCBI Taxonomy" id="29729"/>
    <lineage>
        <taxon>Eukaryota</taxon>
        <taxon>Viridiplantae</taxon>
        <taxon>Streptophyta</taxon>
        <taxon>Embryophyta</taxon>
        <taxon>Tracheophyta</taxon>
        <taxon>Spermatophyta</taxon>
        <taxon>Magnoliopsida</taxon>
        <taxon>eudicotyledons</taxon>
        <taxon>Gunneridae</taxon>
        <taxon>Pentapetalae</taxon>
        <taxon>rosids</taxon>
        <taxon>malvids</taxon>
        <taxon>Malvales</taxon>
        <taxon>Malvaceae</taxon>
        <taxon>Malvoideae</taxon>
        <taxon>Gossypium</taxon>
    </lineage>
</organism>
<gene>
    <name evidence="1" type="ORF">F383_37650</name>
</gene>